<organism evidence="2 3">
    <name type="scientific">Meloidogyne graminicola</name>
    <dbReference type="NCBI Taxonomy" id="189291"/>
    <lineage>
        <taxon>Eukaryota</taxon>
        <taxon>Metazoa</taxon>
        <taxon>Ecdysozoa</taxon>
        <taxon>Nematoda</taxon>
        <taxon>Chromadorea</taxon>
        <taxon>Rhabditida</taxon>
        <taxon>Tylenchina</taxon>
        <taxon>Tylenchomorpha</taxon>
        <taxon>Tylenchoidea</taxon>
        <taxon>Meloidogynidae</taxon>
        <taxon>Meloidogyninae</taxon>
        <taxon>Meloidogyne</taxon>
    </lineage>
</organism>
<evidence type="ECO:0000313" key="2">
    <source>
        <dbReference type="EMBL" id="KAF7633317.1"/>
    </source>
</evidence>
<dbReference type="Proteomes" id="UP000605970">
    <property type="component" value="Unassembled WGS sequence"/>
</dbReference>
<feature type="signal peptide" evidence="1">
    <location>
        <begin position="1"/>
        <end position="23"/>
    </location>
</feature>
<sequence length="371" mass="43429">MFAFPNLIIFLFYFLHNFKITKTEILVKINWREYSEYKNKLENKLDERFQVEFGRQNGIKTIIRKTGHYDVVSFGQNKELIIRRVTSSNSLEIKGENLEELLWLKIKINGESEQLELIPFYGTEKIIIVEATKPFSYEIKNYTNEEAIKLELPERLLHFVLKIKMPEINFVNINVEIQCKVGDGVIYLNKIKKSEINSVFYESLFYNISVCLNDQYLLIADFDGKKQYFELNCDEAINEGNIPNIYLINVIYGSINSECFLANWKPEKVSSDKLEQHQLKHSEIHSNKTHNKNKLELKQKKVVNNSEKHSHVFIPTQQGVMQHNKFTNPLLYENSYLNNLIINLKILGSNLFNLSEQMNTSATQYFGSGKN</sequence>
<evidence type="ECO:0000313" key="3">
    <source>
        <dbReference type="Proteomes" id="UP000605970"/>
    </source>
</evidence>
<keyword evidence="3" id="KW-1185">Reference proteome</keyword>
<keyword evidence="1" id="KW-0732">Signal</keyword>
<comment type="caution">
    <text evidence="2">The sequence shown here is derived from an EMBL/GenBank/DDBJ whole genome shotgun (WGS) entry which is preliminary data.</text>
</comment>
<accession>A0A8S9ZJ74</accession>
<proteinExistence type="predicted"/>
<dbReference type="EMBL" id="JABEBT010000079">
    <property type="protein sequence ID" value="KAF7633317.1"/>
    <property type="molecule type" value="Genomic_DNA"/>
</dbReference>
<name>A0A8S9ZJ74_9BILA</name>
<reference evidence="2" key="1">
    <citation type="journal article" date="2020" name="Ecol. Evol.">
        <title>Genome structure and content of the rice root-knot nematode (Meloidogyne graminicola).</title>
        <authorList>
            <person name="Phan N.T."/>
            <person name="Danchin E.G.J."/>
            <person name="Klopp C."/>
            <person name="Perfus-Barbeoch L."/>
            <person name="Kozlowski D.K."/>
            <person name="Koutsovoulos G.D."/>
            <person name="Lopez-Roques C."/>
            <person name="Bouchez O."/>
            <person name="Zahm M."/>
            <person name="Besnard G."/>
            <person name="Bellafiore S."/>
        </authorList>
    </citation>
    <scope>NUCLEOTIDE SEQUENCE</scope>
    <source>
        <strain evidence="2">VN-18</strain>
    </source>
</reference>
<protein>
    <recommendedName>
        <fullName evidence="4">Galectin</fullName>
    </recommendedName>
</protein>
<gene>
    <name evidence="2" type="ORF">Mgra_00007296</name>
</gene>
<feature type="chain" id="PRO_5035901643" description="Galectin" evidence="1">
    <location>
        <begin position="24"/>
        <end position="371"/>
    </location>
</feature>
<evidence type="ECO:0000256" key="1">
    <source>
        <dbReference type="SAM" id="SignalP"/>
    </source>
</evidence>
<evidence type="ECO:0008006" key="4">
    <source>
        <dbReference type="Google" id="ProtNLM"/>
    </source>
</evidence>
<dbReference type="AlphaFoldDB" id="A0A8S9ZJ74"/>